<evidence type="ECO:0000313" key="1">
    <source>
        <dbReference type="Proteomes" id="UP000887580"/>
    </source>
</evidence>
<dbReference type="WBParaSite" id="PS1159_v2.g8009.t1">
    <property type="protein sequence ID" value="PS1159_v2.g8009.t1"/>
    <property type="gene ID" value="PS1159_v2.g8009"/>
</dbReference>
<reference evidence="2" key="1">
    <citation type="submission" date="2022-11" db="UniProtKB">
        <authorList>
            <consortium name="WormBaseParasite"/>
        </authorList>
    </citation>
    <scope>IDENTIFICATION</scope>
</reference>
<dbReference type="Proteomes" id="UP000887580">
    <property type="component" value="Unplaced"/>
</dbReference>
<organism evidence="1 2">
    <name type="scientific">Panagrolaimus sp. PS1159</name>
    <dbReference type="NCBI Taxonomy" id="55785"/>
    <lineage>
        <taxon>Eukaryota</taxon>
        <taxon>Metazoa</taxon>
        <taxon>Ecdysozoa</taxon>
        <taxon>Nematoda</taxon>
        <taxon>Chromadorea</taxon>
        <taxon>Rhabditida</taxon>
        <taxon>Tylenchina</taxon>
        <taxon>Panagrolaimomorpha</taxon>
        <taxon>Panagrolaimoidea</taxon>
        <taxon>Panagrolaimidae</taxon>
        <taxon>Panagrolaimus</taxon>
    </lineage>
</organism>
<sequence>MLLSNPFLSGKTFDSEWKCALKTIKAMLDQKNVPQPEWQGLFETMNGLITWIDNGSERVAAELTKVLEAHVNAAADSLPTQSDDHALLPAYVQQWINYMVMVNYLPKPFFFLTRTVNKMHPASKKQSNTNQNPVRRNMLQTWHRVVFTDIKQRLLRASMELIR</sequence>
<protein>
    <submittedName>
        <fullName evidence="2">Cullin N-terminal domain-containing protein</fullName>
    </submittedName>
</protein>
<evidence type="ECO:0000313" key="2">
    <source>
        <dbReference type="WBParaSite" id="PS1159_v2.g8009.t1"/>
    </source>
</evidence>
<proteinExistence type="predicted"/>
<accession>A0AC35GRR7</accession>
<name>A0AC35GRR7_9BILA</name>